<evidence type="ECO:0000313" key="3">
    <source>
        <dbReference type="Proteomes" id="UP001589693"/>
    </source>
</evidence>
<name>A0ABV6A2G2_9PSEU</name>
<dbReference type="RefSeq" id="WP_377853904.1">
    <property type="nucleotide sequence ID" value="NZ_JBHLZU010000018.1"/>
</dbReference>
<protein>
    <submittedName>
        <fullName evidence="2">DUF3558 domain-containing protein</fullName>
    </submittedName>
</protein>
<dbReference type="Pfam" id="PF12079">
    <property type="entry name" value="DUF3558"/>
    <property type="match status" value="1"/>
</dbReference>
<evidence type="ECO:0000313" key="2">
    <source>
        <dbReference type="EMBL" id="MFB9906121.1"/>
    </source>
</evidence>
<sequence>MPIKQAAATIAASVLLLSACSTPEPEPAANPITPTRAAHNDAPSVRTPLNTERFQRDPCAVLTEVQAVALRLNPRGENTENPLAPQCSWSNDIELTNFALHFNTANPKGLQNLYDKKRDDNEIHLERIPDIQDHPAIIFTSTPELLSKGECGIAVGVSDQLTFAVTNSIPDGPERAHPCESARKFADAVLTTMKKG</sequence>
<feature type="region of interest" description="Disordered" evidence="1">
    <location>
        <begin position="22"/>
        <end position="45"/>
    </location>
</feature>
<comment type="caution">
    <text evidence="2">The sequence shown here is derived from an EMBL/GenBank/DDBJ whole genome shotgun (WGS) entry which is preliminary data.</text>
</comment>
<dbReference type="PROSITE" id="PS51257">
    <property type="entry name" value="PROKAR_LIPOPROTEIN"/>
    <property type="match status" value="1"/>
</dbReference>
<dbReference type="InterPro" id="IPR024520">
    <property type="entry name" value="DUF3558"/>
</dbReference>
<dbReference type="EMBL" id="JBHLZU010000018">
    <property type="protein sequence ID" value="MFB9906121.1"/>
    <property type="molecule type" value="Genomic_DNA"/>
</dbReference>
<dbReference type="Proteomes" id="UP001589693">
    <property type="component" value="Unassembled WGS sequence"/>
</dbReference>
<evidence type="ECO:0000256" key="1">
    <source>
        <dbReference type="SAM" id="MobiDB-lite"/>
    </source>
</evidence>
<reference evidence="2 3" key="1">
    <citation type="submission" date="2024-09" db="EMBL/GenBank/DDBJ databases">
        <authorList>
            <person name="Sun Q."/>
            <person name="Mori K."/>
        </authorList>
    </citation>
    <scope>NUCLEOTIDE SEQUENCE [LARGE SCALE GENOMIC DNA]</scope>
    <source>
        <strain evidence="2 3">TBRC 7907</strain>
    </source>
</reference>
<gene>
    <name evidence="2" type="ORF">ACFFQA_19460</name>
</gene>
<accession>A0ABV6A2G2</accession>
<proteinExistence type="predicted"/>
<organism evidence="2 3">
    <name type="scientific">Allokutzneria oryzae</name>
    <dbReference type="NCBI Taxonomy" id="1378989"/>
    <lineage>
        <taxon>Bacteria</taxon>
        <taxon>Bacillati</taxon>
        <taxon>Actinomycetota</taxon>
        <taxon>Actinomycetes</taxon>
        <taxon>Pseudonocardiales</taxon>
        <taxon>Pseudonocardiaceae</taxon>
        <taxon>Allokutzneria</taxon>
    </lineage>
</organism>
<keyword evidence="3" id="KW-1185">Reference proteome</keyword>